<reference evidence="1 2" key="1">
    <citation type="submission" date="2013-11" db="EMBL/GenBank/DDBJ databases">
        <title>Genomic analysis of Pelistega sp. HM-7.</title>
        <authorList>
            <person name="Kumbhare S.V."/>
            <person name="Shetty S.A."/>
            <person name="Sharma O."/>
            <person name="Dhotre D.P."/>
        </authorList>
    </citation>
    <scope>NUCLEOTIDE SEQUENCE [LARGE SCALE GENOMIC DNA]</scope>
    <source>
        <strain evidence="1 2">HM-7</strain>
    </source>
</reference>
<evidence type="ECO:0000313" key="2">
    <source>
        <dbReference type="Proteomes" id="UP000018766"/>
    </source>
</evidence>
<gene>
    <name evidence="1" type="ORF">V757_11440</name>
</gene>
<organism evidence="1 2">
    <name type="scientific">Pelistega indica</name>
    <dbReference type="NCBI Taxonomy" id="1414851"/>
    <lineage>
        <taxon>Bacteria</taxon>
        <taxon>Pseudomonadati</taxon>
        <taxon>Pseudomonadota</taxon>
        <taxon>Betaproteobacteria</taxon>
        <taxon>Burkholderiales</taxon>
        <taxon>Alcaligenaceae</taxon>
        <taxon>Pelistega</taxon>
    </lineage>
</organism>
<name>V8FU72_9BURK</name>
<protein>
    <submittedName>
        <fullName evidence="1">Uncharacterized protein</fullName>
    </submittedName>
</protein>
<comment type="caution">
    <text evidence="1">The sequence shown here is derived from an EMBL/GenBank/DDBJ whole genome shotgun (WGS) entry which is preliminary data.</text>
</comment>
<dbReference type="AlphaFoldDB" id="V8FU72"/>
<evidence type="ECO:0000313" key="1">
    <source>
        <dbReference type="EMBL" id="ETD67431.1"/>
    </source>
</evidence>
<dbReference type="RefSeq" id="WP_023952902.1">
    <property type="nucleotide sequence ID" value="NZ_AYSV01000121.1"/>
</dbReference>
<accession>V8FU72</accession>
<proteinExistence type="predicted"/>
<dbReference type="Proteomes" id="UP000018766">
    <property type="component" value="Unassembled WGS sequence"/>
</dbReference>
<keyword evidence="2" id="KW-1185">Reference proteome</keyword>
<sequence length="172" mass="18810">MTKCEIKTGRVVTTTTDTALAPQAGNGTVGFVLFDSKSTSQWSDVFRVDASESLLLSAYGLSGQIVDNGPDKWQTCESVEVYRFSPIVLSMPQGDACCGPDGVPDYSLIREQVKASTRCDSWELVCSSPFGIIALPGYYRLKLSHEHMIGQIYVEGERMKAVPLPERFIFGG</sequence>
<dbReference type="EMBL" id="AYSV01000121">
    <property type="protein sequence ID" value="ETD67431.1"/>
    <property type="molecule type" value="Genomic_DNA"/>
</dbReference>